<dbReference type="EMBL" id="BIFH01000045">
    <property type="protein sequence ID" value="GCE01076.1"/>
    <property type="molecule type" value="Genomic_DNA"/>
</dbReference>
<proteinExistence type="predicted"/>
<organism evidence="1 2">
    <name type="scientific">Embleya hyalina</name>
    <dbReference type="NCBI Taxonomy" id="516124"/>
    <lineage>
        <taxon>Bacteria</taxon>
        <taxon>Bacillati</taxon>
        <taxon>Actinomycetota</taxon>
        <taxon>Actinomycetes</taxon>
        <taxon>Kitasatosporales</taxon>
        <taxon>Streptomycetaceae</taxon>
        <taxon>Embleya</taxon>
    </lineage>
</organism>
<keyword evidence="2" id="KW-1185">Reference proteome</keyword>
<accession>A0A401Z2N2</accession>
<evidence type="ECO:0008006" key="3">
    <source>
        <dbReference type="Google" id="ProtNLM"/>
    </source>
</evidence>
<gene>
    <name evidence="1" type="ORF">EHYA_08815</name>
</gene>
<reference evidence="1 2" key="1">
    <citation type="submission" date="2018-12" db="EMBL/GenBank/DDBJ databases">
        <title>Draft genome sequence of Embleya hyalina NBRC 13850T.</title>
        <authorList>
            <person name="Komaki H."/>
            <person name="Hosoyama A."/>
            <person name="Kimura A."/>
            <person name="Ichikawa N."/>
            <person name="Tamura T."/>
        </authorList>
    </citation>
    <scope>NUCLEOTIDE SEQUENCE [LARGE SCALE GENOMIC DNA]</scope>
    <source>
        <strain evidence="1 2">NBRC 13850</strain>
    </source>
</reference>
<sequence length="44" mass="4962">MERYESTTEPQEYVAPEVVEVGGFAEVTLGQQGELLEFILERTS</sequence>
<dbReference type="AlphaFoldDB" id="A0A401Z2N2"/>
<evidence type="ECO:0000313" key="2">
    <source>
        <dbReference type="Proteomes" id="UP000286931"/>
    </source>
</evidence>
<dbReference type="NCBIfam" id="NF033521">
    <property type="entry name" value="lasso_leader_L3"/>
    <property type="match status" value="1"/>
</dbReference>
<comment type="caution">
    <text evidence="1">The sequence shown here is derived from an EMBL/GenBank/DDBJ whole genome shotgun (WGS) entry which is preliminary data.</text>
</comment>
<protein>
    <recommendedName>
        <fullName evidence="3">Lasso RiPP family leader peptide-containing protein</fullName>
    </recommendedName>
</protein>
<dbReference type="RefSeq" id="WP_160161780.1">
    <property type="nucleotide sequence ID" value="NZ_BIFH01000045.1"/>
</dbReference>
<dbReference type="Proteomes" id="UP000286931">
    <property type="component" value="Unassembled WGS sequence"/>
</dbReference>
<evidence type="ECO:0000313" key="1">
    <source>
        <dbReference type="EMBL" id="GCE01076.1"/>
    </source>
</evidence>
<name>A0A401Z2N2_9ACTN</name>